<protein>
    <recommendedName>
        <fullName evidence="3">SIMPL domain-containing protein</fullName>
    </recommendedName>
</protein>
<sequence>MAVTINVTGSSTIYHYPDQAVLSVHIQSEGPSRNLVSSYVTTRSNLLQRHLRDFVPRNSSGQISMEAPVSNIAIGSERSWSTVPRDRNGHPLDRVYHASTDVEITFRNFTKLGKIAKCLITEENVEVSKIVWQLTKDTREVLGVESRKQAMKDAIRRAQDYAAVIGKEVEPMLITDRESTSTIGTAKCMAVNANIGAGEEDSLDLAPPDIEFHCSVEVQFRSAGSGKCD</sequence>
<dbReference type="GO" id="GO:0006974">
    <property type="term" value="P:DNA damage response"/>
    <property type="evidence" value="ECO:0007669"/>
    <property type="project" value="TreeGrafter"/>
</dbReference>
<dbReference type="Gene3D" id="3.30.70.2970">
    <property type="entry name" value="Protein of unknown function (DUF541), domain 2"/>
    <property type="match status" value="1"/>
</dbReference>
<dbReference type="AlphaFoldDB" id="A0A017SGR9"/>
<accession>A0A017SGR9</accession>
<proteinExistence type="predicted"/>
<dbReference type="RefSeq" id="XP_040639168.1">
    <property type="nucleotide sequence ID" value="XM_040781873.1"/>
</dbReference>
<keyword evidence="2" id="KW-1185">Reference proteome</keyword>
<dbReference type="OrthoDB" id="3335918at2759"/>
<dbReference type="Gene3D" id="3.30.110.170">
    <property type="entry name" value="Protein of unknown function (DUF541), domain 1"/>
    <property type="match status" value="1"/>
</dbReference>
<organism evidence="1 2">
    <name type="scientific">Aspergillus ruber (strain CBS 135680)</name>
    <dbReference type="NCBI Taxonomy" id="1388766"/>
    <lineage>
        <taxon>Eukaryota</taxon>
        <taxon>Fungi</taxon>
        <taxon>Dikarya</taxon>
        <taxon>Ascomycota</taxon>
        <taxon>Pezizomycotina</taxon>
        <taxon>Eurotiomycetes</taxon>
        <taxon>Eurotiomycetidae</taxon>
        <taxon>Eurotiales</taxon>
        <taxon>Aspergillaceae</taxon>
        <taxon>Aspergillus</taxon>
        <taxon>Aspergillus subgen. Aspergillus</taxon>
    </lineage>
</organism>
<dbReference type="PANTHER" id="PTHR34387">
    <property type="entry name" value="SLR1258 PROTEIN"/>
    <property type="match status" value="1"/>
</dbReference>
<dbReference type="Pfam" id="PF04402">
    <property type="entry name" value="SIMPL"/>
    <property type="match status" value="1"/>
</dbReference>
<dbReference type="EMBL" id="KK088422">
    <property type="protein sequence ID" value="EYE95480.1"/>
    <property type="molecule type" value="Genomic_DNA"/>
</dbReference>
<gene>
    <name evidence="1" type="ORF">EURHEDRAFT_412296</name>
</gene>
<name>A0A017SGR9_ASPRC</name>
<dbReference type="GeneID" id="63696997"/>
<dbReference type="PANTHER" id="PTHR34387:SF2">
    <property type="entry name" value="SLR1258 PROTEIN"/>
    <property type="match status" value="1"/>
</dbReference>
<evidence type="ECO:0008006" key="3">
    <source>
        <dbReference type="Google" id="ProtNLM"/>
    </source>
</evidence>
<dbReference type="InterPro" id="IPR052022">
    <property type="entry name" value="26kDa_periplasmic_antigen"/>
</dbReference>
<dbReference type="Proteomes" id="UP000019804">
    <property type="component" value="Unassembled WGS sequence"/>
</dbReference>
<dbReference type="InterPro" id="IPR007497">
    <property type="entry name" value="SIMPL/DUF541"/>
</dbReference>
<evidence type="ECO:0000313" key="1">
    <source>
        <dbReference type="EMBL" id="EYE95480.1"/>
    </source>
</evidence>
<reference evidence="2" key="1">
    <citation type="journal article" date="2014" name="Nat. Commun.">
        <title>Genomic adaptations of the halophilic Dead Sea filamentous fungus Eurotium rubrum.</title>
        <authorList>
            <person name="Kis-Papo T."/>
            <person name="Weig A.R."/>
            <person name="Riley R."/>
            <person name="Persoh D."/>
            <person name="Salamov A."/>
            <person name="Sun H."/>
            <person name="Lipzen A."/>
            <person name="Wasser S.P."/>
            <person name="Rambold G."/>
            <person name="Grigoriev I.V."/>
            <person name="Nevo E."/>
        </authorList>
    </citation>
    <scope>NUCLEOTIDE SEQUENCE [LARGE SCALE GENOMIC DNA]</scope>
    <source>
        <strain evidence="2">CBS 135680</strain>
    </source>
</reference>
<dbReference type="HOGENOM" id="CLU_075628_0_2_1"/>
<evidence type="ECO:0000313" key="2">
    <source>
        <dbReference type="Proteomes" id="UP000019804"/>
    </source>
</evidence>